<keyword evidence="3" id="KW-0808">Transferase</keyword>
<evidence type="ECO:0000256" key="3">
    <source>
        <dbReference type="ARBA" id="ARBA00022679"/>
    </source>
</evidence>
<dbReference type="PANTHER" id="PTHR21064:SF1">
    <property type="entry name" value="HYDROXYLYSINE KINASE"/>
    <property type="match status" value="1"/>
</dbReference>
<evidence type="ECO:0000256" key="7">
    <source>
        <dbReference type="ARBA" id="ARBA00038873"/>
    </source>
</evidence>
<feature type="domain" description="Aminoglycoside phosphotransferase" evidence="9">
    <location>
        <begin position="38"/>
        <end position="251"/>
    </location>
</feature>
<dbReference type="EC" id="2.7.1.81" evidence="7"/>
<evidence type="ECO:0000256" key="6">
    <source>
        <dbReference type="ARBA" id="ARBA00037368"/>
    </source>
</evidence>
<evidence type="ECO:0000256" key="4">
    <source>
        <dbReference type="ARBA" id="ARBA00022777"/>
    </source>
</evidence>
<evidence type="ECO:0000256" key="8">
    <source>
        <dbReference type="ARBA" id="ARBA00040505"/>
    </source>
</evidence>
<dbReference type="RefSeq" id="WP_267655067.1">
    <property type="nucleotide sequence ID" value="NZ_JAOVZR010000001.1"/>
</dbReference>
<keyword evidence="11" id="KW-1185">Reference proteome</keyword>
<dbReference type="Proteomes" id="UP001073227">
    <property type="component" value="Unassembled WGS sequence"/>
</dbReference>
<name>A0ABT3ZE92_9HYPH</name>
<evidence type="ECO:0000256" key="1">
    <source>
        <dbReference type="ARBA" id="ARBA00004496"/>
    </source>
</evidence>
<protein>
    <recommendedName>
        <fullName evidence="8">Hydroxylysine kinase</fullName>
        <ecNumber evidence="7">2.7.1.81</ecNumber>
    </recommendedName>
</protein>
<dbReference type="EMBL" id="JAOVZR010000001">
    <property type="protein sequence ID" value="MCY0149614.1"/>
    <property type="molecule type" value="Genomic_DNA"/>
</dbReference>
<dbReference type="InterPro" id="IPR011009">
    <property type="entry name" value="Kinase-like_dom_sf"/>
</dbReference>
<evidence type="ECO:0000259" key="9">
    <source>
        <dbReference type="Pfam" id="PF01636"/>
    </source>
</evidence>
<dbReference type="InterPro" id="IPR050249">
    <property type="entry name" value="Pseudomonas-type_ThrB"/>
</dbReference>
<evidence type="ECO:0000313" key="11">
    <source>
        <dbReference type="Proteomes" id="UP001073227"/>
    </source>
</evidence>
<comment type="function">
    <text evidence="6">Catalyzes the GTP-dependent phosphorylation of 5-hydroxy-L-lysine.</text>
</comment>
<keyword evidence="2" id="KW-0963">Cytoplasm</keyword>
<dbReference type="InterPro" id="IPR002575">
    <property type="entry name" value="Aminoglycoside_PTrfase"/>
</dbReference>
<comment type="subcellular location">
    <subcellularLocation>
        <location evidence="1">Cytoplasm</location>
    </subcellularLocation>
</comment>
<dbReference type="PANTHER" id="PTHR21064">
    <property type="entry name" value="AMINOGLYCOSIDE PHOSPHOTRANSFERASE DOMAIN-CONTAINING PROTEIN-RELATED"/>
    <property type="match status" value="1"/>
</dbReference>
<evidence type="ECO:0000313" key="10">
    <source>
        <dbReference type="EMBL" id="MCY0149614.1"/>
    </source>
</evidence>
<sequence length="337" mass="37226">MQVDAKVAADILDQFWSIHGQVSSLVAERDEILEVLAKDGRHFVLKIYNSAEAPQLADLRARACSHIAMHDPSLPVPEVIPINGDLQGLANIPGDAPRVVQLMTFLDGIPQFDVPRSSKQALMIGRTLARTANALADFEHPADRRHLVWDLANAAEVRPLLPSDTSDRWAMPAFILERFQNDTWDRLKDLPSQVIHNDFNGHNLLMDPQDVTTITGIIDFGDVTRSQRVNDVAIAACYQLRFGEPGFAGACDVVAGYDSVSPLSEEEITLLPALILVRLALAVTITEFRAAQQPNRASQILKNTGYAWRALQHLSGIENSRVADQFRAACDKENSHD</sequence>
<evidence type="ECO:0000256" key="2">
    <source>
        <dbReference type="ARBA" id="ARBA00022490"/>
    </source>
</evidence>
<accession>A0ABT3ZE92</accession>
<evidence type="ECO:0000256" key="5">
    <source>
        <dbReference type="ARBA" id="ARBA00036820"/>
    </source>
</evidence>
<dbReference type="SUPFAM" id="SSF56112">
    <property type="entry name" value="Protein kinase-like (PK-like)"/>
    <property type="match status" value="1"/>
</dbReference>
<dbReference type="Gene3D" id="3.90.1200.10">
    <property type="match status" value="1"/>
</dbReference>
<proteinExistence type="predicted"/>
<keyword evidence="4" id="KW-0418">Kinase</keyword>
<comment type="catalytic activity">
    <reaction evidence="5">
        <text>(5R)-5-hydroxy-L-lysine + GTP = (5R)-5-phosphooxy-L-lysine + GDP + H(+)</text>
        <dbReference type="Rhea" id="RHEA:19049"/>
        <dbReference type="ChEBI" id="CHEBI:15378"/>
        <dbReference type="ChEBI" id="CHEBI:37565"/>
        <dbReference type="ChEBI" id="CHEBI:57882"/>
        <dbReference type="ChEBI" id="CHEBI:58189"/>
        <dbReference type="ChEBI" id="CHEBI:58357"/>
        <dbReference type="EC" id="2.7.1.81"/>
    </reaction>
</comment>
<organism evidence="10 11">
    <name type="scientific">Hoeflea algicola</name>
    <dbReference type="NCBI Taxonomy" id="2983763"/>
    <lineage>
        <taxon>Bacteria</taxon>
        <taxon>Pseudomonadati</taxon>
        <taxon>Pseudomonadota</taxon>
        <taxon>Alphaproteobacteria</taxon>
        <taxon>Hyphomicrobiales</taxon>
        <taxon>Rhizobiaceae</taxon>
        <taxon>Hoeflea</taxon>
    </lineage>
</organism>
<reference evidence="10" key="1">
    <citation type="submission" date="2022-10" db="EMBL/GenBank/DDBJ databases">
        <title>Hoeflea sp. G2-23, isolated from marine algae.</title>
        <authorList>
            <person name="Kristyanto S."/>
            <person name="Kim J.M."/>
            <person name="Jeon C.O."/>
        </authorList>
    </citation>
    <scope>NUCLEOTIDE SEQUENCE</scope>
    <source>
        <strain evidence="10">G2-23</strain>
    </source>
</reference>
<comment type="caution">
    <text evidence="10">The sequence shown here is derived from an EMBL/GenBank/DDBJ whole genome shotgun (WGS) entry which is preliminary data.</text>
</comment>
<gene>
    <name evidence="10" type="ORF">OEG84_18350</name>
</gene>
<dbReference type="Pfam" id="PF01636">
    <property type="entry name" value="APH"/>
    <property type="match status" value="1"/>
</dbReference>